<proteinExistence type="predicted"/>
<evidence type="ECO:0000313" key="2">
    <source>
        <dbReference type="Proteomes" id="UP000286997"/>
    </source>
</evidence>
<comment type="caution">
    <text evidence="1">The sequence shown here is derived from an EMBL/GenBank/DDBJ whole genome shotgun (WGS) entry which is preliminary data.</text>
</comment>
<dbReference type="RefSeq" id="WP_127728262.1">
    <property type="nucleotide sequence ID" value="NZ_SACP01000006.1"/>
</dbReference>
<organism evidence="1 2">
    <name type="scientific">Methylobacterium oryzihabitans</name>
    <dbReference type="NCBI Taxonomy" id="2499852"/>
    <lineage>
        <taxon>Bacteria</taxon>
        <taxon>Pseudomonadati</taxon>
        <taxon>Pseudomonadota</taxon>
        <taxon>Alphaproteobacteria</taxon>
        <taxon>Hyphomicrobiales</taxon>
        <taxon>Methylobacteriaceae</taxon>
        <taxon>Methylobacterium</taxon>
    </lineage>
</organism>
<name>A0A3S2XNT8_9HYPH</name>
<reference evidence="1 2" key="1">
    <citation type="submission" date="2019-01" db="EMBL/GenBank/DDBJ databases">
        <authorList>
            <person name="Chen W.-M."/>
        </authorList>
    </citation>
    <scope>NUCLEOTIDE SEQUENCE [LARGE SCALE GENOMIC DNA]</scope>
    <source>
        <strain evidence="1 2">TER-1</strain>
    </source>
</reference>
<keyword evidence="2" id="KW-1185">Reference proteome</keyword>
<dbReference type="EMBL" id="SACP01000006">
    <property type="protein sequence ID" value="RVU19327.1"/>
    <property type="molecule type" value="Genomic_DNA"/>
</dbReference>
<protein>
    <submittedName>
        <fullName evidence="1">Uncharacterized protein</fullName>
    </submittedName>
</protein>
<evidence type="ECO:0000313" key="1">
    <source>
        <dbReference type="EMBL" id="RVU19327.1"/>
    </source>
</evidence>
<dbReference type="OrthoDB" id="8246468at2"/>
<dbReference type="AlphaFoldDB" id="A0A3S2XNT8"/>
<dbReference type="Proteomes" id="UP000286997">
    <property type="component" value="Unassembled WGS sequence"/>
</dbReference>
<accession>A0A3S2XNT8</accession>
<sequence>MSYGPTWNSMFCFPVFWPFSGSVSQDLAPDITYTVPEIEKAILARVGSYGHQIGIISDALEAVIARLDQAPEGASPPVIRSLDADGGKDPVAEFRTLVKEVKAAKAEYRAASPRDAALRDAAHALARLKTVDPDGYRSLAAALPR</sequence>
<gene>
    <name evidence="1" type="ORF">EOE48_07960</name>
</gene>